<dbReference type="AlphaFoldDB" id="A0A0G1C921"/>
<dbReference type="EMBL" id="LCFA01000013">
    <property type="protein sequence ID" value="KKS82072.1"/>
    <property type="molecule type" value="Genomic_DNA"/>
</dbReference>
<dbReference type="InterPro" id="IPR046453">
    <property type="entry name" value="GpA_ATPase"/>
</dbReference>
<dbReference type="Pfam" id="PF05876">
    <property type="entry name" value="GpA_ATPase"/>
    <property type="match status" value="1"/>
</dbReference>
<evidence type="ECO:0000259" key="1">
    <source>
        <dbReference type="Pfam" id="PF05876"/>
    </source>
</evidence>
<protein>
    <recommendedName>
        <fullName evidence="1">Phage terminase large subunit GpA ATPase domain-containing protein</fullName>
    </recommendedName>
</protein>
<dbReference type="GO" id="GO:0016887">
    <property type="term" value="F:ATP hydrolysis activity"/>
    <property type="evidence" value="ECO:0007669"/>
    <property type="project" value="InterPro"/>
</dbReference>
<reference evidence="2 3" key="1">
    <citation type="journal article" date="2015" name="Nature">
        <title>rRNA introns, odd ribosomes, and small enigmatic genomes across a large radiation of phyla.</title>
        <authorList>
            <person name="Brown C.T."/>
            <person name="Hug L.A."/>
            <person name="Thomas B.C."/>
            <person name="Sharon I."/>
            <person name="Castelle C.J."/>
            <person name="Singh A."/>
            <person name="Wilkins M.J."/>
            <person name="Williams K.H."/>
            <person name="Banfield J.F."/>
        </authorList>
    </citation>
    <scope>NUCLEOTIDE SEQUENCE [LARGE SCALE GENOMIC DNA]</scope>
</reference>
<dbReference type="Proteomes" id="UP000034810">
    <property type="component" value="Unassembled WGS sequence"/>
</dbReference>
<gene>
    <name evidence="2" type="ORF">UV58_C0013G0015</name>
</gene>
<accession>A0A0G1C921</accession>
<evidence type="ECO:0000313" key="3">
    <source>
        <dbReference type="Proteomes" id="UP000034810"/>
    </source>
</evidence>
<comment type="caution">
    <text evidence="2">The sequence shown here is derived from an EMBL/GenBank/DDBJ whole genome shotgun (WGS) entry which is preliminary data.</text>
</comment>
<feature type="domain" description="Phage terminase large subunit GpA ATPase" evidence="1">
    <location>
        <begin position="50"/>
        <end position="239"/>
    </location>
</feature>
<evidence type="ECO:0000313" key="2">
    <source>
        <dbReference type="EMBL" id="KKS82072.1"/>
    </source>
</evidence>
<organism evidence="2 3">
    <name type="scientific">Candidatus Wolfebacteria bacterium GW2011_GWC1_43_10</name>
    <dbReference type="NCBI Taxonomy" id="1619011"/>
    <lineage>
        <taxon>Bacteria</taxon>
        <taxon>Candidatus Wolfeibacteriota</taxon>
    </lineage>
</organism>
<sequence>MNQLDLVQAASFNCISFILSNNLVNENGSPFEFKDHSFMIDPYLDNTPKQVILKCAQIGYSTMAILRSFHLARFAGANIIHTFPSRNMSKDFVVPKVDPLIARNKVLRDMIGVDSVALKQVGDRYIYYRGSFEQTEAISISAHILINDEYDRSNQQVLKTYRSRLDDAKRERPELGWEWAFSNPSIPGYGVDALWVKSDQKHWFVKCRYCSYDWYLSFPDNIDFDRKIRICAKCHEPLTKTDLKNGRWVYKTKSDTSGYWISQMFVPWISAEQIIEKSQGDQDIFHNFVLGLPFVSKDTSVTREAIIKCLSPGYNPRTNVAIGVDNGVVKHYVIGNRYGIFQIGSTEDWEEIERLRNHFGAIMVIDANPYPNTPQKLASKYPGRVFIHYYQSDKKTLDVIRWDGMVVKSDRTKIIDSVVSEINSKDVVFNLTENALEDYITHWKNVYRIIKDTSEGIKKPVWETIEGRPDHFAHAMVYWRIALEQTIGQGRIATPAPPGGHKGSAFVSQDGTVPALNIEEVLERARNKRGWKSL</sequence>
<proteinExistence type="predicted"/>
<name>A0A0G1C921_9BACT</name>